<keyword evidence="5 6" id="KW-0472">Membrane</keyword>
<dbReference type="Proteomes" id="UP000243719">
    <property type="component" value="Unassembled WGS sequence"/>
</dbReference>
<evidence type="ECO:0000256" key="4">
    <source>
        <dbReference type="ARBA" id="ARBA00022989"/>
    </source>
</evidence>
<comment type="similarity">
    <text evidence="2">Belongs to the LemA family.</text>
</comment>
<keyword evidence="3 6" id="KW-0812">Transmembrane</keyword>
<dbReference type="GO" id="GO:0016020">
    <property type="term" value="C:membrane"/>
    <property type="evidence" value="ECO:0007669"/>
    <property type="project" value="UniProtKB-SubCell"/>
</dbReference>
<dbReference type="Gene3D" id="1.20.1440.20">
    <property type="entry name" value="LemA-like domain"/>
    <property type="match status" value="1"/>
</dbReference>
<dbReference type="InterPro" id="IPR007156">
    <property type="entry name" value="MamQ_LemA"/>
</dbReference>
<comment type="subcellular location">
    <subcellularLocation>
        <location evidence="1">Membrane</location>
        <topology evidence="1">Single-pass membrane protein</topology>
    </subcellularLocation>
</comment>
<gene>
    <name evidence="7" type="ORF">SAMN05216551_101111</name>
</gene>
<accession>A0A1H2PKP0</accession>
<dbReference type="PANTHER" id="PTHR34478:SF2">
    <property type="entry name" value="MEMBRANE PROTEIN"/>
    <property type="match status" value="1"/>
</dbReference>
<dbReference type="OrthoDB" id="9804152at2"/>
<reference evidence="8" key="1">
    <citation type="submission" date="2016-09" db="EMBL/GenBank/DDBJ databases">
        <authorList>
            <person name="Varghese N."/>
            <person name="Submissions S."/>
        </authorList>
    </citation>
    <scope>NUCLEOTIDE SEQUENCE [LARGE SCALE GENOMIC DNA]</scope>
    <source>
        <strain evidence="8">JS23</strain>
    </source>
</reference>
<evidence type="ECO:0000313" key="8">
    <source>
        <dbReference type="Proteomes" id="UP000243719"/>
    </source>
</evidence>
<name>A0A1H2PKP0_9BURK</name>
<keyword evidence="4 6" id="KW-1133">Transmembrane helix</keyword>
<dbReference type="RefSeq" id="WP_091903531.1">
    <property type="nucleotide sequence ID" value="NZ_FNLO01000001.1"/>
</dbReference>
<organism evidence="7 8">
    <name type="scientific">Chitinasiproducens palmae</name>
    <dbReference type="NCBI Taxonomy" id="1770053"/>
    <lineage>
        <taxon>Bacteria</taxon>
        <taxon>Pseudomonadati</taxon>
        <taxon>Pseudomonadota</taxon>
        <taxon>Betaproteobacteria</taxon>
        <taxon>Burkholderiales</taxon>
        <taxon>Burkholderiaceae</taxon>
        <taxon>Chitinasiproducens</taxon>
    </lineage>
</organism>
<evidence type="ECO:0000256" key="1">
    <source>
        <dbReference type="ARBA" id="ARBA00004167"/>
    </source>
</evidence>
<dbReference type="STRING" id="1770053.SAMN05216551_101111"/>
<evidence type="ECO:0000256" key="3">
    <source>
        <dbReference type="ARBA" id="ARBA00022692"/>
    </source>
</evidence>
<evidence type="ECO:0000256" key="2">
    <source>
        <dbReference type="ARBA" id="ARBA00008854"/>
    </source>
</evidence>
<dbReference type="AlphaFoldDB" id="A0A1H2PKP0"/>
<sequence length="185" mass="20418">MVSGVWIVLAVLVVVIVYAVATYNRLVSRRNMAREGWSGIDVQLKRRADLIPNLVRSVQGYAAHERGVFDDVTAQRAKSMQATGVAEQAQAAQGLSSALGRLFAVAEAYPALKADQNFIALQDQLAEIEDALQLARRYYNGTARDMNNLVESFPSMIVARAGHFETQPYFEIEDASERAVPRVAF</sequence>
<dbReference type="SUPFAM" id="SSF140478">
    <property type="entry name" value="LemA-like"/>
    <property type="match status" value="1"/>
</dbReference>
<protein>
    <submittedName>
        <fullName evidence="7">LemA protein</fullName>
    </submittedName>
</protein>
<dbReference type="PANTHER" id="PTHR34478">
    <property type="entry name" value="PROTEIN LEMA"/>
    <property type="match status" value="1"/>
</dbReference>
<evidence type="ECO:0000313" key="7">
    <source>
        <dbReference type="EMBL" id="SDV46139.1"/>
    </source>
</evidence>
<keyword evidence="8" id="KW-1185">Reference proteome</keyword>
<evidence type="ECO:0000256" key="5">
    <source>
        <dbReference type="ARBA" id="ARBA00023136"/>
    </source>
</evidence>
<dbReference type="Pfam" id="PF04011">
    <property type="entry name" value="LemA"/>
    <property type="match status" value="1"/>
</dbReference>
<feature type="transmembrane region" description="Helical" evidence="6">
    <location>
        <begin position="6"/>
        <end position="24"/>
    </location>
</feature>
<dbReference type="InterPro" id="IPR023353">
    <property type="entry name" value="LemA-like_dom_sf"/>
</dbReference>
<evidence type="ECO:0000256" key="6">
    <source>
        <dbReference type="SAM" id="Phobius"/>
    </source>
</evidence>
<proteinExistence type="inferred from homology"/>
<dbReference type="EMBL" id="FNLO01000001">
    <property type="protein sequence ID" value="SDV46139.1"/>
    <property type="molecule type" value="Genomic_DNA"/>
</dbReference>